<evidence type="ECO:0000256" key="1">
    <source>
        <dbReference type="ARBA" id="ARBA00022842"/>
    </source>
</evidence>
<dbReference type="PANTHER" id="PTHR43777:SF1">
    <property type="entry name" value="MOLYBDENUM COFACTOR CYTIDYLYLTRANSFERASE"/>
    <property type="match status" value="1"/>
</dbReference>
<dbReference type="Pfam" id="PF12804">
    <property type="entry name" value="NTP_transf_3"/>
    <property type="match status" value="1"/>
</dbReference>
<feature type="domain" description="MobA-like NTP transferase" evidence="2">
    <location>
        <begin position="1"/>
        <end position="148"/>
    </location>
</feature>
<organism evidence="3 4">
    <name type="scientific">Marinobacter daepoensis</name>
    <dbReference type="NCBI Taxonomy" id="262077"/>
    <lineage>
        <taxon>Bacteria</taxon>
        <taxon>Pseudomonadati</taxon>
        <taxon>Pseudomonadota</taxon>
        <taxon>Gammaproteobacteria</taxon>
        <taxon>Pseudomonadales</taxon>
        <taxon>Marinobacteraceae</taxon>
        <taxon>Marinobacter</taxon>
    </lineage>
</organism>
<evidence type="ECO:0000313" key="3">
    <source>
        <dbReference type="EMBL" id="MBN7769519.1"/>
    </source>
</evidence>
<gene>
    <name evidence="3" type="ORF">JYP53_06340</name>
</gene>
<dbReference type="InterPro" id="IPR025877">
    <property type="entry name" value="MobA-like_NTP_Trfase"/>
</dbReference>
<keyword evidence="1" id="KW-0460">Magnesium</keyword>
<comment type="caution">
    <text evidence="3">The sequence shown here is derived from an EMBL/GenBank/DDBJ whole genome shotgun (WGS) entry which is preliminary data.</text>
</comment>
<proteinExistence type="predicted"/>
<dbReference type="Proteomes" id="UP000664344">
    <property type="component" value="Unassembled WGS sequence"/>
</dbReference>
<evidence type="ECO:0000313" key="4">
    <source>
        <dbReference type="Proteomes" id="UP000664344"/>
    </source>
</evidence>
<reference evidence="3 4" key="1">
    <citation type="submission" date="2021-02" db="EMBL/GenBank/DDBJ databases">
        <title>PHA producing bacteria isolated from coastal sediment in Guangdong, Shenzhen.</title>
        <authorList>
            <person name="Zheng W."/>
            <person name="Yu S."/>
            <person name="Huang Y."/>
        </authorList>
    </citation>
    <scope>NUCLEOTIDE SEQUENCE [LARGE SCALE GENOMIC DNA]</scope>
    <source>
        <strain evidence="3 4">TN21-5</strain>
    </source>
</reference>
<dbReference type="RefSeq" id="WP_206557010.1">
    <property type="nucleotide sequence ID" value="NZ_JAFKDB010000008.1"/>
</dbReference>
<dbReference type="SUPFAM" id="SSF53448">
    <property type="entry name" value="Nucleotide-diphospho-sugar transferases"/>
    <property type="match status" value="1"/>
</dbReference>
<dbReference type="InterPro" id="IPR029044">
    <property type="entry name" value="Nucleotide-diphossugar_trans"/>
</dbReference>
<dbReference type="PANTHER" id="PTHR43777">
    <property type="entry name" value="MOLYBDENUM COFACTOR CYTIDYLYLTRANSFERASE"/>
    <property type="match status" value="1"/>
</dbReference>
<name>A0ABS3BCE8_9GAMM</name>
<sequence length="181" mass="19579">MGRFKQLLPLPGGGSLLSHAVSQARLLSSNTWVVAGAGYPLIRYRCHCSPSRWLYNAHWSEGLSSSLIAGIRRMPGEALGVFVLLADQPMLAEGGLERLARRARQSPGIPWAACYGCRVGVPAWLPRHVWPEVLALRGDVGAGLVLNRSGARPVDIAGVHQDIDTPEDWESAVRRLAEQAG</sequence>
<dbReference type="Gene3D" id="3.90.550.10">
    <property type="entry name" value="Spore Coat Polysaccharide Biosynthesis Protein SpsA, Chain A"/>
    <property type="match status" value="1"/>
</dbReference>
<keyword evidence="4" id="KW-1185">Reference proteome</keyword>
<dbReference type="EMBL" id="JAFKDB010000008">
    <property type="protein sequence ID" value="MBN7769519.1"/>
    <property type="molecule type" value="Genomic_DNA"/>
</dbReference>
<protein>
    <submittedName>
        <fullName evidence="3">Nucleotidyltransferase family protein</fullName>
    </submittedName>
</protein>
<accession>A0ABS3BCE8</accession>
<dbReference type="CDD" id="cd04182">
    <property type="entry name" value="GT_2_like_f"/>
    <property type="match status" value="1"/>
</dbReference>
<evidence type="ECO:0000259" key="2">
    <source>
        <dbReference type="Pfam" id="PF12804"/>
    </source>
</evidence>